<feature type="non-terminal residue" evidence="1">
    <location>
        <position position="38"/>
    </location>
</feature>
<name>Q4R9P1_TETNG</name>
<reference evidence="1" key="2">
    <citation type="submission" date="2004-02" db="EMBL/GenBank/DDBJ databases">
        <authorList>
            <consortium name="Genoscope"/>
            <consortium name="Whitehead Institute Centre for Genome Research"/>
        </authorList>
    </citation>
    <scope>NUCLEOTIDE SEQUENCE</scope>
</reference>
<proteinExistence type="predicted"/>
<accession>Q4R9P1</accession>
<dbReference type="EMBL" id="CAAE01025688">
    <property type="protein sequence ID" value="CAG14892.1"/>
    <property type="molecule type" value="Genomic_DNA"/>
</dbReference>
<dbReference type="AlphaFoldDB" id="Q4R9P1"/>
<comment type="caution">
    <text evidence="1">The sequence shown here is derived from an EMBL/GenBank/DDBJ whole genome shotgun (WGS) entry which is preliminary data.</text>
</comment>
<protein>
    <submittedName>
        <fullName evidence="1">(spotted green pufferfish) hypothetical protein</fullName>
    </submittedName>
</protein>
<evidence type="ECO:0000313" key="1">
    <source>
        <dbReference type="EMBL" id="CAG14892.1"/>
    </source>
</evidence>
<sequence length="38" mass="3977">MGQEALAREGLVLALPVVVVLDQVALDLVGMGQEEQGQ</sequence>
<dbReference type="KEGG" id="tng:GSTEN00036235G001"/>
<organism evidence="1">
    <name type="scientific">Tetraodon nigroviridis</name>
    <name type="common">Spotted green pufferfish</name>
    <name type="synonym">Chelonodon nigroviridis</name>
    <dbReference type="NCBI Taxonomy" id="99883"/>
    <lineage>
        <taxon>Eukaryota</taxon>
        <taxon>Metazoa</taxon>
        <taxon>Chordata</taxon>
        <taxon>Craniata</taxon>
        <taxon>Vertebrata</taxon>
        <taxon>Euteleostomi</taxon>
        <taxon>Actinopterygii</taxon>
        <taxon>Neopterygii</taxon>
        <taxon>Teleostei</taxon>
        <taxon>Neoteleostei</taxon>
        <taxon>Acanthomorphata</taxon>
        <taxon>Eupercaria</taxon>
        <taxon>Tetraodontiformes</taxon>
        <taxon>Tetradontoidea</taxon>
        <taxon>Tetraodontidae</taxon>
        <taxon>Tetraodon</taxon>
    </lineage>
</organism>
<gene>
    <name evidence="1" type="ORF">GSTENG00036235001</name>
</gene>
<reference evidence="1" key="1">
    <citation type="journal article" date="2004" name="Nature">
        <title>Genome duplication in the teleost fish Tetraodon nigroviridis reveals the early vertebrate proto-karyotype.</title>
        <authorList>
            <person name="Jaillon O."/>
            <person name="Aury J.-M."/>
            <person name="Brunet F."/>
            <person name="Petit J.-L."/>
            <person name="Stange-Thomann N."/>
            <person name="Mauceli E."/>
            <person name="Bouneau L."/>
            <person name="Fischer C."/>
            <person name="Ozouf-Costaz C."/>
            <person name="Bernot A."/>
            <person name="Nicaud S."/>
            <person name="Jaffe D."/>
            <person name="Fisher S."/>
            <person name="Lutfalla G."/>
            <person name="Dossat C."/>
            <person name="Segurens B."/>
            <person name="Dasilva C."/>
            <person name="Salanoubat M."/>
            <person name="Levy M."/>
            <person name="Boudet N."/>
            <person name="Castellano S."/>
            <person name="Anthouard V."/>
            <person name="Jubin C."/>
            <person name="Castelli V."/>
            <person name="Katinka M."/>
            <person name="Vacherie B."/>
            <person name="Biemont C."/>
            <person name="Skalli Z."/>
            <person name="Cattolico L."/>
            <person name="Poulain J."/>
            <person name="De Berardinis V."/>
            <person name="Cruaud C."/>
            <person name="Duprat S."/>
            <person name="Brottier P."/>
            <person name="Coutanceau J.-P."/>
            <person name="Gouzy J."/>
            <person name="Parra G."/>
            <person name="Lardier G."/>
            <person name="Chapple C."/>
            <person name="McKernan K.J."/>
            <person name="McEwan P."/>
            <person name="Bosak S."/>
            <person name="Kellis M."/>
            <person name="Volff J.-N."/>
            <person name="Guigo R."/>
            <person name="Zody M.C."/>
            <person name="Mesirov J."/>
            <person name="Lindblad-Toh K."/>
            <person name="Birren B."/>
            <person name="Nusbaum C."/>
            <person name="Kahn D."/>
            <person name="Robinson-Rechavi M."/>
            <person name="Laudet V."/>
            <person name="Schachter V."/>
            <person name="Quetier F."/>
            <person name="Saurin W."/>
            <person name="Scarpelli C."/>
            <person name="Wincker P."/>
            <person name="Lander E.S."/>
            <person name="Weissenbach J."/>
            <person name="Roest Crollius H."/>
        </authorList>
    </citation>
    <scope>NUCLEOTIDE SEQUENCE [LARGE SCALE GENOMIC DNA]</scope>
</reference>